<sequence>MNSPGLAKQAEKTGRALRGGFCRKSPVHSAHSIDLRYWGLEFTDMPFVFTQPDTDGLHARTMTAEDVELRANAVLRNRNRITHRYDRADLETPQLNQYLEFTPTRGDIGIVLEDETNNPIASMWVSFIKADGFIDDQVPELVVNVETDWQGKGLGGWLIKQAVHHGRTHGWPGISLTVEPESPARRLYARNDFVSKNASGVMLRTLSPAIKAVAVYCGSVTGNRPEFAVAARQLGEELARRGITMVYGGASVGLMGEAANACLDAGGEVIGVMPKDLKDLELAHPKLSKLEVTENIMARKMRMEELADAFVALPGGMGTLEELSEVLVRQQIGPYTGPVALYNVGDYWTPLIDALRAMGDDGFIWERYLDAIVVADNVDDLFDGFSNWANPGLKWQKRRLRT</sequence>
<dbReference type="CDD" id="cd04301">
    <property type="entry name" value="NAT_SF"/>
    <property type="match status" value="1"/>
</dbReference>
<dbReference type="Gene3D" id="3.40.50.450">
    <property type="match status" value="1"/>
</dbReference>
<reference evidence="4" key="2">
    <citation type="submission" date="2015-05" db="EMBL/GenBank/DDBJ databases">
        <title>Complete genome sequence of Corynebacterium mustelae DSM 45274, isolated from various tissues of a male ferret with lethal sepsis.</title>
        <authorList>
            <person name="Ruckert C."/>
            <person name="Albersmeier A."/>
            <person name="Winkler A."/>
            <person name="Tauch A."/>
        </authorList>
    </citation>
    <scope>NUCLEOTIDE SEQUENCE [LARGE SCALE GENOMIC DNA]</scope>
    <source>
        <strain evidence="4">DSM 45274</strain>
    </source>
</reference>
<dbReference type="STRING" id="571915.CMUST_00460"/>
<dbReference type="SUPFAM" id="SSF55729">
    <property type="entry name" value="Acyl-CoA N-acyltransferases (Nat)"/>
    <property type="match status" value="1"/>
</dbReference>
<dbReference type="InterPro" id="IPR031100">
    <property type="entry name" value="LOG_fam"/>
</dbReference>
<evidence type="ECO:0000259" key="2">
    <source>
        <dbReference type="PROSITE" id="PS51186"/>
    </source>
</evidence>
<dbReference type="PATRIC" id="fig|571915.4.peg.96"/>
<dbReference type="PANTHER" id="PTHR31223:SF70">
    <property type="entry name" value="LOG FAMILY PROTEIN YJL055W"/>
    <property type="match status" value="1"/>
</dbReference>
<comment type="similarity">
    <text evidence="1">Belongs to the LOG family.</text>
</comment>
<evidence type="ECO:0000313" key="3">
    <source>
        <dbReference type="EMBL" id="AKK04449.1"/>
    </source>
</evidence>
<dbReference type="InterPro" id="IPR005269">
    <property type="entry name" value="LOG"/>
</dbReference>
<proteinExistence type="inferred from homology"/>
<dbReference type="GO" id="GO:0005829">
    <property type="term" value="C:cytosol"/>
    <property type="evidence" value="ECO:0007669"/>
    <property type="project" value="TreeGrafter"/>
</dbReference>
<dbReference type="Gene3D" id="3.40.630.30">
    <property type="match status" value="1"/>
</dbReference>
<dbReference type="InterPro" id="IPR016181">
    <property type="entry name" value="Acyl_CoA_acyltransferase"/>
</dbReference>
<dbReference type="GO" id="GO:0016747">
    <property type="term" value="F:acyltransferase activity, transferring groups other than amino-acyl groups"/>
    <property type="evidence" value="ECO:0007669"/>
    <property type="project" value="InterPro"/>
</dbReference>
<dbReference type="AlphaFoldDB" id="A0A0G3GTI9"/>
<dbReference type="KEGG" id="cmv:CMUST_00460"/>
<dbReference type="Pfam" id="PF03641">
    <property type="entry name" value="Lysine_decarbox"/>
    <property type="match status" value="1"/>
</dbReference>
<dbReference type="SUPFAM" id="SSF102405">
    <property type="entry name" value="MCP/YpsA-like"/>
    <property type="match status" value="1"/>
</dbReference>
<dbReference type="PANTHER" id="PTHR31223">
    <property type="entry name" value="LOG FAMILY PROTEIN YJL055W"/>
    <property type="match status" value="1"/>
</dbReference>
<protein>
    <submittedName>
        <fullName evidence="3">Putative TIGR00730 family protein</fullName>
    </submittedName>
</protein>
<dbReference type="InterPro" id="IPR000182">
    <property type="entry name" value="GNAT_dom"/>
</dbReference>
<reference evidence="3 4" key="1">
    <citation type="journal article" date="2015" name="Genome Announc.">
        <title>Complete Genome Sequence of the Type Strain Corynebacterium mustelae DSM 45274, Isolated from Various Tissues of a Male Ferret with Lethal Sepsis.</title>
        <authorList>
            <person name="Ruckert C."/>
            <person name="Eimer J."/>
            <person name="Winkler A."/>
            <person name="Tauch A."/>
        </authorList>
    </citation>
    <scope>NUCLEOTIDE SEQUENCE [LARGE SCALE GENOMIC DNA]</scope>
    <source>
        <strain evidence="3 4">DSM 45274</strain>
    </source>
</reference>
<dbReference type="Proteomes" id="UP000035199">
    <property type="component" value="Chromosome"/>
</dbReference>
<gene>
    <name evidence="3" type="ORF">CMUST_00460</name>
</gene>
<dbReference type="PROSITE" id="PS51186">
    <property type="entry name" value="GNAT"/>
    <property type="match status" value="1"/>
</dbReference>
<dbReference type="EMBL" id="CP011542">
    <property type="protein sequence ID" value="AKK04449.1"/>
    <property type="molecule type" value="Genomic_DNA"/>
</dbReference>
<feature type="domain" description="N-acetyltransferase" evidence="2">
    <location>
        <begin position="67"/>
        <end position="235"/>
    </location>
</feature>
<organism evidence="3 4">
    <name type="scientific">Corynebacterium mustelae</name>
    <dbReference type="NCBI Taxonomy" id="571915"/>
    <lineage>
        <taxon>Bacteria</taxon>
        <taxon>Bacillati</taxon>
        <taxon>Actinomycetota</taxon>
        <taxon>Actinomycetes</taxon>
        <taxon>Mycobacteriales</taxon>
        <taxon>Corynebacteriaceae</taxon>
        <taxon>Corynebacterium</taxon>
    </lineage>
</organism>
<dbReference type="GO" id="GO:0009691">
    <property type="term" value="P:cytokinin biosynthetic process"/>
    <property type="evidence" value="ECO:0007669"/>
    <property type="project" value="InterPro"/>
</dbReference>
<accession>A0A0G3GTI9</accession>
<name>A0A0G3GTI9_9CORY</name>
<evidence type="ECO:0000256" key="1">
    <source>
        <dbReference type="ARBA" id="ARBA00006763"/>
    </source>
</evidence>
<keyword evidence="4" id="KW-1185">Reference proteome</keyword>
<evidence type="ECO:0000313" key="4">
    <source>
        <dbReference type="Proteomes" id="UP000035199"/>
    </source>
</evidence>
<dbReference type="GO" id="GO:0016799">
    <property type="term" value="F:hydrolase activity, hydrolyzing N-glycosyl compounds"/>
    <property type="evidence" value="ECO:0007669"/>
    <property type="project" value="TreeGrafter"/>
</dbReference>
<dbReference type="NCBIfam" id="TIGR00730">
    <property type="entry name" value="Rossman fold protein, TIGR00730 family"/>
    <property type="match status" value="1"/>
</dbReference>
<dbReference type="Pfam" id="PF00583">
    <property type="entry name" value="Acetyltransf_1"/>
    <property type="match status" value="1"/>
</dbReference>